<keyword evidence="2" id="KW-1185">Reference proteome</keyword>
<dbReference type="EMBL" id="JBBHLL010000303">
    <property type="protein sequence ID" value="KAK7806388.1"/>
    <property type="molecule type" value="Genomic_DNA"/>
</dbReference>
<dbReference type="Proteomes" id="UP001488838">
    <property type="component" value="Unassembled WGS sequence"/>
</dbReference>
<accession>A0AAW0HW83</accession>
<name>A0AAW0HW83_MYOGA</name>
<gene>
    <name evidence="1" type="ORF">U0070_024735</name>
</gene>
<sequence length="163" mass="17898">MSLCSLEVKSSKEKAEDRIPLAIFSVLVCSVGKGDWTTGSLRVRIREHQADDRLSWYHGRADELGVRTNSAIRDCHIRRDALPAIPPEGQRQEVSDCFLCTGPELALSTQQLSSPDRREVVGTILTFREQDAVPRGPRERVAVVVSPTNGVVTAFASEASSHS</sequence>
<organism evidence="1 2">
    <name type="scientific">Myodes glareolus</name>
    <name type="common">Bank vole</name>
    <name type="synonym">Clethrionomys glareolus</name>
    <dbReference type="NCBI Taxonomy" id="447135"/>
    <lineage>
        <taxon>Eukaryota</taxon>
        <taxon>Metazoa</taxon>
        <taxon>Chordata</taxon>
        <taxon>Craniata</taxon>
        <taxon>Vertebrata</taxon>
        <taxon>Euteleostomi</taxon>
        <taxon>Mammalia</taxon>
        <taxon>Eutheria</taxon>
        <taxon>Euarchontoglires</taxon>
        <taxon>Glires</taxon>
        <taxon>Rodentia</taxon>
        <taxon>Myomorpha</taxon>
        <taxon>Muroidea</taxon>
        <taxon>Cricetidae</taxon>
        <taxon>Arvicolinae</taxon>
        <taxon>Myodes</taxon>
    </lineage>
</organism>
<protein>
    <submittedName>
        <fullName evidence="1">Uncharacterized protein</fullName>
    </submittedName>
</protein>
<dbReference type="AlphaFoldDB" id="A0AAW0HW83"/>
<evidence type="ECO:0000313" key="1">
    <source>
        <dbReference type="EMBL" id="KAK7806388.1"/>
    </source>
</evidence>
<proteinExistence type="predicted"/>
<reference evidence="1 2" key="1">
    <citation type="journal article" date="2023" name="bioRxiv">
        <title>Conserved and derived expression patterns and positive selection on dental genes reveal complex evolutionary context of ever-growing rodent molars.</title>
        <authorList>
            <person name="Calamari Z.T."/>
            <person name="Song A."/>
            <person name="Cohen E."/>
            <person name="Akter M."/>
            <person name="Roy R.D."/>
            <person name="Hallikas O."/>
            <person name="Christensen M.M."/>
            <person name="Li P."/>
            <person name="Marangoni P."/>
            <person name="Jernvall J."/>
            <person name="Klein O.D."/>
        </authorList>
    </citation>
    <scope>NUCLEOTIDE SEQUENCE [LARGE SCALE GENOMIC DNA]</scope>
    <source>
        <strain evidence="1">V071</strain>
    </source>
</reference>
<evidence type="ECO:0000313" key="2">
    <source>
        <dbReference type="Proteomes" id="UP001488838"/>
    </source>
</evidence>
<comment type="caution">
    <text evidence="1">The sequence shown here is derived from an EMBL/GenBank/DDBJ whole genome shotgun (WGS) entry which is preliminary data.</text>
</comment>